<organism evidence="2">
    <name type="scientific">viral metagenome</name>
    <dbReference type="NCBI Taxonomy" id="1070528"/>
    <lineage>
        <taxon>unclassified sequences</taxon>
        <taxon>metagenomes</taxon>
        <taxon>organismal metagenomes</taxon>
    </lineage>
</organism>
<accession>A0A6M3LE63</accession>
<evidence type="ECO:0000313" key="2">
    <source>
        <dbReference type="EMBL" id="QJA91942.1"/>
    </source>
</evidence>
<feature type="region of interest" description="Disordered" evidence="1">
    <location>
        <begin position="681"/>
        <end position="738"/>
    </location>
</feature>
<sequence>MVDTINSSSNSKKDNLTIKEVKQHHDIGFQETERRSTGKNRIGSISFNEADELFRSWIDESKWPYDALLFDPRIFTFISEKASRLISNKPQGKLIPREGSNQLAAKINNELLSYQWDQATQGGSMLSKWALMDMNTRKYGSSFAIAKWRYELDSKGIVVFDGPEMQILNNRDIAHDLSANSIENCNWFQARQYVTIQDLKNVNDQARQAPIYRNLDKLKAAIQIDEKDSGGGGDSRSVNWTSRNRAIAGLEQDPVGKDDTFKTVEIVTEYRRDRWITFAPKHGVVIRDIDNPYKNNQLPIVMLRYYQIDDDLYGLSEIEPVKGLQKALNALLCQYVDEINQKLYSPIAVGPGVRQHTLEWGKGARWIMNNPMTDFRLVESRSNAAQFFNNTYSVLVSAMMNALGESSLGTSNIQPFQKDKTATEVKALQLQRNSRDNFNQIFLSEAIERQYMLWHTMNQVLLFSDPKTTYYMIRISGADAVKYFSEEHLADPALSHEKAIEVGSDMDKINDVLARAKKTEGLDKLFIEHPELEREFQIHPEDYLSPQFPINKGTKQKPDLVPKLEIDSNGKGASLAIEPDDINGSFDFSIDVQSMQVSADEEKKQGRQQAISLFATNPNITQMLAAEGVKPKFKELFVTWLEDVGFDDASRFFEAAPQGQVGEPGGGAGGNIAEMIKQIQGGAAGGGAPPTAPGTGATIPPTGIPGGTNPNKGGENSSTSPFSQEIGTVSPKAVEQLG</sequence>
<feature type="compositionally biased region" description="Polar residues" evidence="1">
    <location>
        <begin position="715"/>
        <end position="727"/>
    </location>
</feature>
<dbReference type="EMBL" id="MT143025">
    <property type="protein sequence ID" value="QJA91942.1"/>
    <property type="molecule type" value="Genomic_DNA"/>
</dbReference>
<gene>
    <name evidence="2" type="ORF">MM415B03227_0010</name>
</gene>
<protein>
    <submittedName>
        <fullName evidence="2">Putative portal protein</fullName>
    </submittedName>
</protein>
<proteinExistence type="predicted"/>
<name>A0A6M3LE63_9ZZZZ</name>
<dbReference type="AlphaFoldDB" id="A0A6M3LE63"/>
<evidence type="ECO:0000256" key="1">
    <source>
        <dbReference type="SAM" id="MobiDB-lite"/>
    </source>
</evidence>
<reference evidence="2" key="1">
    <citation type="submission" date="2020-03" db="EMBL/GenBank/DDBJ databases">
        <title>The deep terrestrial virosphere.</title>
        <authorList>
            <person name="Holmfeldt K."/>
            <person name="Nilsson E."/>
            <person name="Simone D."/>
            <person name="Lopez-Fernandez M."/>
            <person name="Wu X."/>
            <person name="de Brujin I."/>
            <person name="Lundin D."/>
            <person name="Andersson A."/>
            <person name="Bertilsson S."/>
            <person name="Dopson M."/>
        </authorList>
    </citation>
    <scope>NUCLEOTIDE SEQUENCE</scope>
    <source>
        <strain evidence="2">MM415B03227</strain>
    </source>
</reference>
<feature type="compositionally biased region" description="Low complexity" evidence="1">
    <location>
        <begin position="693"/>
        <end position="714"/>
    </location>
</feature>